<keyword evidence="3" id="KW-0433">Leucine-rich repeat</keyword>
<dbReference type="Pfam" id="PF14580">
    <property type="entry name" value="LRR_9"/>
    <property type="match status" value="1"/>
</dbReference>
<sequence length="574" mass="61793">MALAGVRLVLCEKRIREKSGLTAHHDLGELQSLSIPGTYQEKITHLGNSLMSLTSLKSLDLSRNSLVSLEGIQYLTRLERLNLYYNCISSLAEVFRLHSLLELMDVDFRLNPVVKNESDYRLFVVHMLPNLRQLDDRPVRESERKASQLHFTSGDSLDSRHSLPSTLKGGRPQHCRVQCADSLAKCLVLDADDEAVLNLIAECEWDLSNPPGSTSGSHREQETDFPSSQDSTDVDASATASRKSSESTQKMAHPWPVSEKYRKHRMPGAMFQVSPDQEGPGHPVGAGGPLSSEETLARPGSSESSSEGACFHPEAEELQPRGASVAREVAPEAACGSAGQLVLTQAGLHLLAGGCLMLHLELPEGRRHGQGAGGRAPLPRGPTSVLYECLCCLRPPQSGADLQLSRTGAVPVWELATVVPVILTSQDMDDDLKRRLDESLEENSSLKSLLFSMRNDGKGSDATAALSVQVAGLQTSVKSLSGEIAELKQHLSHYDRIQELTQMLQESHRCAGPSAGCGASPGAAPSVSCRVFLQQRSEMGPVGGTRGGDVPGGPVGVTCRVGFMRGTCRGDPWG</sequence>
<reference evidence="14" key="1">
    <citation type="submission" date="2025-08" db="UniProtKB">
        <authorList>
            <consortium name="RefSeq"/>
        </authorList>
    </citation>
    <scope>IDENTIFICATION</scope>
</reference>
<dbReference type="PANTHER" id="PTHR23311">
    <property type="entry name" value="HEAT SHOCK REGULATED 2"/>
    <property type="match status" value="1"/>
</dbReference>
<dbReference type="GO" id="GO:1904779">
    <property type="term" value="P:regulation of protein localization to centrosome"/>
    <property type="evidence" value="ECO:0007669"/>
    <property type="project" value="TreeGrafter"/>
</dbReference>
<feature type="compositionally biased region" description="Basic and acidic residues" evidence="11">
    <location>
        <begin position="136"/>
        <end position="146"/>
    </location>
</feature>
<evidence type="ECO:0000256" key="8">
    <source>
        <dbReference type="ARBA" id="ARBA00061023"/>
    </source>
</evidence>
<dbReference type="SMART" id="SM00446">
    <property type="entry name" value="LRRcap"/>
    <property type="match status" value="1"/>
</dbReference>
<evidence type="ECO:0000256" key="11">
    <source>
        <dbReference type="SAM" id="MobiDB-lite"/>
    </source>
</evidence>
<evidence type="ECO:0000256" key="6">
    <source>
        <dbReference type="ARBA" id="ARBA00023212"/>
    </source>
</evidence>
<dbReference type="InterPro" id="IPR001611">
    <property type="entry name" value="Leu-rich_rpt"/>
</dbReference>
<dbReference type="GO" id="GO:0007099">
    <property type="term" value="P:centriole replication"/>
    <property type="evidence" value="ECO:0007669"/>
    <property type="project" value="TreeGrafter"/>
</dbReference>
<evidence type="ECO:0000256" key="3">
    <source>
        <dbReference type="ARBA" id="ARBA00022614"/>
    </source>
</evidence>
<dbReference type="PROSITE" id="PS51450">
    <property type="entry name" value="LRR"/>
    <property type="match status" value="2"/>
</dbReference>
<dbReference type="Gene3D" id="3.80.10.10">
    <property type="entry name" value="Ribonuclease Inhibitor"/>
    <property type="match status" value="1"/>
</dbReference>
<feature type="region of interest" description="Disordered" evidence="11">
    <location>
        <begin position="271"/>
        <end position="321"/>
    </location>
</feature>
<dbReference type="GeneID" id="103209904"/>
<accession>A0A8B7B1E6</accession>
<feature type="compositionally biased region" description="Polar residues" evidence="11">
    <location>
        <begin position="238"/>
        <end position="250"/>
    </location>
</feature>
<dbReference type="InterPro" id="IPR032675">
    <property type="entry name" value="LRR_dom_sf"/>
</dbReference>
<evidence type="ECO:0000256" key="4">
    <source>
        <dbReference type="ARBA" id="ARBA00022737"/>
    </source>
</evidence>
<keyword evidence="6" id="KW-0206">Cytoskeleton</keyword>
<keyword evidence="2" id="KW-0963">Cytoplasm</keyword>
<feature type="region of interest" description="Disordered" evidence="11">
    <location>
        <begin position="136"/>
        <end position="173"/>
    </location>
</feature>
<dbReference type="CTD" id="55722"/>
<dbReference type="AlphaFoldDB" id="A0A8B7B1E6"/>
<comment type="subunit">
    <text evidence="9">Interacts with KIZ, PCM1 and CDK5RAP2.</text>
</comment>
<feature type="domain" description="U2A'/phosphoprotein 32 family A C-terminal" evidence="12">
    <location>
        <begin position="117"/>
        <end position="135"/>
    </location>
</feature>
<dbReference type="InterPro" id="IPR003603">
    <property type="entry name" value="U2A'_phosphoprotein32A_C"/>
</dbReference>
<evidence type="ECO:0000313" key="14">
    <source>
        <dbReference type="RefSeq" id="XP_007953998.1"/>
    </source>
</evidence>
<organism evidence="13 14">
    <name type="scientific">Orycteropus afer afer</name>
    <dbReference type="NCBI Taxonomy" id="1230840"/>
    <lineage>
        <taxon>Eukaryota</taxon>
        <taxon>Metazoa</taxon>
        <taxon>Chordata</taxon>
        <taxon>Craniata</taxon>
        <taxon>Vertebrata</taxon>
        <taxon>Euteleostomi</taxon>
        <taxon>Mammalia</taxon>
        <taxon>Eutheria</taxon>
        <taxon>Afrotheria</taxon>
        <taxon>Tubulidentata</taxon>
        <taxon>Orycteropodidae</taxon>
        <taxon>Orycteropus</taxon>
    </lineage>
</organism>
<evidence type="ECO:0000256" key="1">
    <source>
        <dbReference type="ARBA" id="ARBA00004300"/>
    </source>
</evidence>
<dbReference type="GO" id="GO:0007051">
    <property type="term" value="P:spindle organization"/>
    <property type="evidence" value="ECO:0007669"/>
    <property type="project" value="TreeGrafter"/>
</dbReference>
<evidence type="ECO:0000256" key="9">
    <source>
        <dbReference type="ARBA" id="ARBA00064594"/>
    </source>
</evidence>
<dbReference type="PANTHER" id="PTHR23311:SF7">
    <property type="entry name" value="CENTROSOMAL PROTEIN OF 72 KDA"/>
    <property type="match status" value="1"/>
</dbReference>
<evidence type="ECO:0000256" key="2">
    <source>
        <dbReference type="ARBA" id="ARBA00022490"/>
    </source>
</evidence>
<dbReference type="FunFam" id="3.80.10.10:FF:000489">
    <property type="entry name" value="Centrosomal protein of 72 kDa"/>
    <property type="match status" value="1"/>
</dbReference>
<name>A0A8B7B1E6_ORYAF</name>
<dbReference type="OrthoDB" id="676979at2759"/>
<protein>
    <recommendedName>
        <fullName evidence="10">Centrosomal protein of 72 kDa</fullName>
    </recommendedName>
</protein>
<dbReference type="RefSeq" id="XP_007953998.1">
    <property type="nucleotide sequence ID" value="XM_007955807.1"/>
</dbReference>
<comment type="function">
    <text evidence="7">Involved in the recruitment of key centrosomal proteins to the centrosome. Provides centrosomal microtubule-nucleation activity on the gamma-tubulin ring complexes (gamma-TuRCs) and has critical roles in forming a focused bipolar spindle, which is needed for proper tension generation between sister chromatids. Required for localization of KIZ, AKAP9 and gamma-tubulin ring complexes (gamma-TuRCs). Involved in centriole duplication. Required for CDK5RAP22, CEP152, WDR62 and CEP63 centrosomal localization and promotes the centrosomal localization of CDK2.</text>
</comment>
<dbReference type="Proteomes" id="UP000694850">
    <property type="component" value="Unplaced"/>
</dbReference>
<dbReference type="SMART" id="SM00369">
    <property type="entry name" value="LRR_TYP"/>
    <property type="match status" value="2"/>
</dbReference>
<feature type="region of interest" description="Disordered" evidence="11">
    <location>
        <begin position="208"/>
        <end position="257"/>
    </location>
</feature>
<evidence type="ECO:0000256" key="7">
    <source>
        <dbReference type="ARBA" id="ARBA00059385"/>
    </source>
</evidence>
<evidence type="ECO:0000256" key="10">
    <source>
        <dbReference type="ARBA" id="ARBA00070210"/>
    </source>
</evidence>
<proteinExistence type="inferred from homology"/>
<dbReference type="InterPro" id="IPR055320">
    <property type="entry name" value="CEP72-like"/>
</dbReference>
<evidence type="ECO:0000256" key="5">
    <source>
        <dbReference type="ARBA" id="ARBA00023054"/>
    </source>
</evidence>
<evidence type="ECO:0000259" key="12">
    <source>
        <dbReference type="SMART" id="SM00446"/>
    </source>
</evidence>
<keyword evidence="5" id="KW-0175">Coiled coil</keyword>
<dbReference type="InterPro" id="IPR003591">
    <property type="entry name" value="Leu-rich_rpt_typical-subtyp"/>
</dbReference>
<comment type="subcellular location">
    <subcellularLocation>
        <location evidence="1">Cytoplasm</location>
        <location evidence="1">Cytoskeleton</location>
        <location evidence="1">Microtubule organizing center</location>
        <location evidence="1">Centrosome</location>
    </subcellularLocation>
</comment>
<evidence type="ECO:0000313" key="13">
    <source>
        <dbReference type="Proteomes" id="UP000694850"/>
    </source>
</evidence>
<gene>
    <name evidence="14" type="primary">CEP72</name>
</gene>
<keyword evidence="4" id="KW-0677">Repeat</keyword>
<dbReference type="GO" id="GO:0034451">
    <property type="term" value="C:centriolar satellite"/>
    <property type="evidence" value="ECO:0007669"/>
    <property type="project" value="TreeGrafter"/>
</dbReference>
<comment type="similarity">
    <text evidence="8">Belongs to the CEP72 family.</text>
</comment>
<dbReference type="SUPFAM" id="SSF52058">
    <property type="entry name" value="L domain-like"/>
    <property type="match status" value="1"/>
</dbReference>
<keyword evidence="13" id="KW-1185">Reference proteome</keyword>